<organism evidence="1 2">
    <name type="scientific">Rhodopirellula baltica WH47</name>
    <dbReference type="NCBI Taxonomy" id="991778"/>
    <lineage>
        <taxon>Bacteria</taxon>
        <taxon>Pseudomonadati</taxon>
        <taxon>Planctomycetota</taxon>
        <taxon>Planctomycetia</taxon>
        <taxon>Pirellulales</taxon>
        <taxon>Pirellulaceae</taxon>
        <taxon>Rhodopirellula</taxon>
    </lineage>
</organism>
<evidence type="ECO:0000313" key="1">
    <source>
        <dbReference type="EMBL" id="EGF25180.1"/>
    </source>
</evidence>
<comment type="caution">
    <text evidence="1">The sequence shown here is derived from an EMBL/GenBank/DDBJ whole genome shotgun (WGS) entry which is preliminary data.</text>
</comment>
<name>F2AYR3_RHOBT</name>
<reference evidence="1 2" key="1">
    <citation type="journal article" date="2013" name="Mar. Genomics">
        <title>Expression of sulfatases in Rhodopirellula baltica and the diversity of sulfatases in the genus Rhodopirellula.</title>
        <authorList>
            <person name="Wegner C.E."/>
            <person name="Richter-Heitmann T."/>
            <person name="Klindworth A."/>
            <person name="Klockow C."/>
            <person name="Richter M."/>
            <person name="Achstetter T."/>
            <person name="Glockner F.O."/>
            <person name="Harder J."/>
        </authorList>
    </citation>
    <scope>NUCLEOTIDE SEQUENCE [LARGE SCALE GENOMIC DNA]</scope>
    <source>
        <strain evidence="1 2">WH47</strain>
    </source>
</reference>
<gene>
    <name evidence="1" type="ORF">RBWH47_02367</name>
</gene>
<proteinExistence type="predicted"/>
<dbReference type="EMBL" id="AFAR01000245">
    <property type="protein sequence ID" value="EGF25180.1"/>
    <property type="molecule type" value="Genomic_DNA"/>
</dbReference>
<protein>
    <submittedName>
        <fullName evidence="1">Uncharacterized protein</fullName>
    </submittedName>
</protein>
<dbReference type="PATRIC" id="fig|991778.3.peg.5155"/>
<sequence>MVMNDVGSWFGGHSSLSEFLPVAIESTFRFSTLSHFDLFFKKCVE</sequence>
<evidence type="ECO:0000313" key="2">
    <source>
        <dbReference type="Proteomes" id="UP000006222"/>
    </source>
</evidence>
<accession>F2AYR3</accession>
<dbReference type="AlphaFoldDB" id="F2AYR3"/>
<dbReference type="Proteomes" id="UP000006222">
    <property type="component" value="Unassembled WGS sequence"/>
</dbReference>